<reference evidence="6 7" key="1">
    <citation type="submission" date="2013-11" db="EMBL/GenBank/DDBJ databases">
        <title>Genomic analysis of Pelistega sp. HM-7.</title>
        <authorList>
            <person name="Kumbhare S.V."/>
            <person name="Shetty S.A."/>
            <person name="Sharma O."/>
            <person name="Dhotre D.P."/>
        </authorList>
    </citation>
    <scope>NUCLEOTIDE SEQUENCE [LARGE SCALE GENOMIC DNA]</scope>
    <source>
        <strain evidence="6 7">HM-7</strain>
    </source>
</reference>
<sequence>MPSVDIEISNRLGLHARAASKLTQLASTFKSEIFISKGSQRVNAKSIMGVMLLAAGKGMTVTMDAEGEDADAALVALKALFDSRFGEPD</sequence>
<dbReference type="PATRIC" id="fig|1414851.3.peg.1915"/>
<dbReference type="RefSeq" id="WP_023951962.1">
    <property type="nucleotide sequence ID" value="NZ_AYSV01000098.1"/>
</dbReference>
<dbReference type="CDD" id="cd00367">
    <property type="entry name" value="PTS-HPr_like"/>
    <property type="match status" value="1"/>
</dbReference>
<keyword evidence="7" id="KW-1185">Reference proteome</keyword>
<comment type="caution">
    <text evidence="6">The sequence shown here is derived from an EMBL/GenBank/DDBJ whole genome shotgun (WGS) entry which is preliminary data.</text>
</comment>
<dbReference type="InterPro" id="IPR002114">
    <property type="entry name" value="PTS_HPr_Ser_P_site"/>
</dbReference>
<evidence type="ECO:0000259" key="5">
    <source>
        <dbReference type="PROSITE" id="PS51350"/>
    </source>
</evidence>
<dbReference type="PANTHER" id="PTHR33705">
    <property type="entry name" value="PHOSPHOCARRIER PROTEIN HPR"/>
    <property type="match status" value="1"/>
</dbReference>
<dbReference type="Pfam" id="PF00381">
    <property type="entry name" value="PTS-HPr"/>
    <property type="match status" value="1"/>
</dbReference>
<dbReference type="Proteomes" id="UP000018766">
    <property type="component" value="Unassembled WGS sequence"/>
</dbReference>
<dbReference type="NCBIfam" id="TIGR01003">
    <property type="entry name" value="PTS_HPr_family"/>
    <property type="match status" value="1"/>
</dbReference>
<keyword evidence="4" id="KW-0598">Phosphotransferase system</keyword>
<name>V8G0G0_9BURK</name>
<dbReference type="PRINTS" id="PR00107">
    <property type="entry name" value="PHOSPHOCPHPR"/>
</dbReference>
<dbReference type="PROSITE" id="PS00589">
    <property type="entry name" value="PTS_HPR_SER"/>
    <property type="match status" value="1"/>
</dbReference>
<dbReference type="InterPro" id="IPR035895">
    <property type="entry name" value="HPr-like_sf"/>
</dbReference>
<evidence type="ECO:0000256" key="1">
    <source>
        <dbReference type="ARBA" id="ARBA00004496"/>
    </source>
</evidence>
<dbReference type="Gene3D" id="3.30.1340.10">
    <property type="entry name" value="HPr-like"/>
    <property type="match status" value="1"/>
</dbReference>
<keyword evidence="3" id="KW-0963">Cytoplasm</keyword>
<evidence type="ECO:0000256" key="3">
    <source>
        <dbReference type="ARBA" id="ARBA00022490"/>
    </source>
</evidence>
<evidence type="ECO:0000256" key="4">
    <source>
        <dbReference type="ARBA" id="ARBA00022683"/>
    </source>
</evidence>
<accession>V8G0G0</accession>
<dbReference type="InterPro" id="IPR000032">
    <property type="entry name" value="HPr-like"/>
</dbReference>
<evidence type="ECO:0000313" key="6">
    <source>
        <dbReference type="EMBL" id="ETD69177.1"/>
    </source>
</evidence>
<dbReference type="InterPro" id="IPR001020">
    <property type="entry name" value="PTS_HPr_His_P_site"/>
</dbReference>
<organism evidence="6 7">
    <name type="scientific">Pelistega indica</name>
    <dbReference type="NCBI Taxonomy" id="1414851"/>
    <lineage>
        <taxon>Bacteria</taxon>
        <taxon>Pseudomonadati</taxon>
        <taxon>Pseudomonadota</taxon>
        <taxon>Betaproteobacteria</taxon>
        <taxon>Burkholderiales</taxon>
        <taxon>Alcaligenaceae</taxon>
        <taxon>Pelistega</taxon>
    </lineage>
</organism>
<evidence type="ECO:0000313" key="7">
    <source>
        <dbReference type="Proteomes" id="UP000018766"/>
    </source>
</evidence>
<gene>
    <name evidence="6" type="ORF">V757_09245</name>
</gene>
<comment type="subcellular location">
    <subcellularLocation>
        <location evidence="1">Cytoplasm</location>
    </subcellularLocation>
</comment>
<dbReference type="PROSITE" id="PS00369">
    <property type="entry name" value="PTS_HPR_HIS"/>
    <property type="match status" value="1"/>
</dbReference>
<dbReference type="PANTHER" id="PTHR33705:SF2">
    <property type="entry name" value="PHOSPHOCARRIER PROTEIN NPR"/>
    <property type="match status" value="1"/>
</dbReference>
<dbReference type="SUPFAM" id="SSF55594">
    <property type="entry name" value="HPr-like"/>
    <property type="match status" value="1"/>
</dbReference>
<dbReference type="PROSITE" id="PS51350">
    <property type="entry name" value="PTS_HPR_DOM"/>
    <property type="match status" value="1"/>
</dbReference>
<dbReference type="InterPro" id="IPR050399">
    <property type="entry name" value="HPr"/>
</dbReference>
<dbReference type="GO" id="GO:0009401">
    <property type="term" value="P:phosphoenolpyruvate-dependent sugar phosphotransferase system"/>
    <property type="evidence" value="ECO:0007669"/>
    <property type="project" value="UniProtKB-KW"/>
</dbReference>
<protein>
    <submittedName>
        <fullName evidence="6">Phosphocarrier protein HPr</fullName>
    </submittedName>
</protein>
<dbReference type="EMBL" id="AYSV01000098">
    <property type="protein sequence ID" value="ETD69177.1"/>
    <property type="molecule type" value="Genomic_DNA"/>
</dbReference>
<evidence type="ECO:0000256" key="2">
    <source>
        <dbReference type="ARBA" id="ARBA00010736"/>
    </source>
</evidence>
<feature type="domain" description="HPr" evidence="5">
    <location>
        <begin position="1"/>
        <end position="88"/>
    </location>
</feature>
<dbReference type="AlphaFoldDB" id="V8G0G0"/>
<comment type="similarity">
    <text evidence="2">Belongs to the HPr family.</text>
</comment>
<dbReference type="OrthoDB" id="9798965at2"/>
<proteinExistence type="inferred from homology"/>
<dbReference type="GO" id="GO:0005737">
    <property type="term" value="C:cytoplasm"/>
    <property type="evidence" value="ECO:0007669"/>
    <property type="project" value="UniProtKB-SubCell"/>
</dbReference>